<keyword evidence="9" id="KW-0249">Electron transport</keyword>
<evidence type="ECO:0000256" key="15">
    <source>
        <dbReference type="SAM" id="Phobius"/>
    </source>
</evidence>
<evidence type="ECO:0000313" key="17">
    <source>
        <dbReference type="Proteomes" id="UP000001021"/>
    </source>
</evidence>
<dbReference type="Gene3D" id="1.20.1300.10">
    <property type="entry name" value="Fumarate reductase/succinate dehydrogenase, transmembrane subunit"/>
    <property type="match status" value="1"/>
</dbReference>
<keyword evidence="8 14" id="KW-0479">Metal-binding</keyword>
<feature type="transmembrane region" description="Helical" evidence="15">
    <location>
        <begin position="39"/>
        <end position="62"/>
    </location>
</feature>
<comment type="pathway">
    <text evidence="3">Carbohydrate metabolism; tricarboxylic acid cycle.</text>
</comment>
<evidence type="ECO:0000256" key="14">
    <source>
        <dbReference type="PIRSR" id="PIRSR000178-1"/>
    </source>
</evidence>
<name>A0A0H3LZ92_EHRRW</name>
<comment type="similarity">
    <text evidence="4">Belongs to the cytochrome b560 family.</text>
</comment>
<keyword evidence="6 14" id="KW-0349">Heme</keyword>
<dbReference type="SUPFAM" id="SSF81343">
    <property type="entry name" value="Fumarate reductase respiratory complex transmembrane subunits"/>
    <property type="match status" value="1"/>
</dbReference>
<comment type="subcellular location">
    <subcellularLocation>
        <location evidence="2">Membrane</location>
        <topology evidence="2">Multi-pass membrane protein</topology>
    </subcellularLocation>
</comment>
<evidence type="ECO:0000256" key="5">
    <source>
        <dbReference type="ARBA" id="ARBA00020076"/>
    </source>
</evidence>
<dbReference type="EMBL" id="CR925678">
    <property type="protein sequence ID" value="CAI26683.1"/>
    <property type="molecule type" value="Genomic_DNA"/>
</dbReference>
<comment type="cofactor">
    <cofactor evidence="14">
        <name>heme</name>
        <dbReference type="ChEBI" id="CHEBI:30413"/>
    </cofactor>
    <text evidence="14">The heme is bound between the two transmembrane subunits.</text>
</comment>
<dbReference type="GO" id="GO:0009055">
    <property type="term" value="F:electron transfer activity"/>
    <property type="evidence" value="ECO:0007669"/>
    <property type="project" value="InterPro"/>
</dbReference>
<evidence type="ECO:0000313" key="16">
    <source>
        <dbReference type="EMBL" id="CAI26683.1"/>
    </source>
</evidence>
<dbReference type="InterPro" id="IPR000701">
    <property type="entry name" value="SuccDH_FuR_B_TM-su"/>
</dbReference>
<dbReference type="PROSITE" id="PS01000">
    <property type="entry name" value="SDH_CYT_1"/>
    <property type="match status" value="1"/>
</dbReference>
<organism evidence="16 17">
    <name type="scientific">Ehrlichia ruminantium (strain Welgevonden)</name>
    <dbReference type="NCBI Taxonomy" id="254945"/>
    <lineage>
        <taxon>Bacteria</taxon>
        <taxon>Pseudomonadati</taxon>
        <taxon>Pseudomonadota</taxon>
        <taxon>Alphaproteobacteria</taxon>
        <taxon>Rickettsiales</taxon>
        <taxon>Anaplasmataceae</taxon>
        <taxon>Ehrlichia</taxon>
    </lineage>
</organism>
<dbReference type="PANTHER" id="PTHR10978:SF5">
    <property type="entry name" value="SUCCINATE DEHYDROGENASE CYTOCHROME B560 SUBUNIT, MITOCHONDRIAL"/>
    <property type="match status" value="1"/>
</dbReference>
<gene>
    <name evidence="16" type="primary">sdhC</name>
    <name evidence="16" type="ordered locus">ERWE_CDS_01890</name>
</gene>
<feature type="binding site" description="axial binding residue" evidence="14">
    <location>
        <position position="96"/>
    </location>
    <ligand>
        <name>heme</name>
        <dbReference type="ChEBI" id="CHEBI:30413"/>
        <note>ligand shared with second transmembrane subunit</note>
    </ligand>
    <ligandPart>
        <name>Fe</name>
        <dbReference type="ChEBI" id="CHEBI:18248"/>
    </ligandPart>
</feature>
<dbReference type="GO" id="GO:0006099">
    <property type="term" value="P:tricarboxylic acid cycle"/>
    <property type="evidence" value="ECO:0007669"/>
    <property type="project" value="UniProtKB-UniPathway"/>
</dbReference>
<dbReference type="GO" id="GO:0046872">
    <property type="term" value="F:metal ion binding"/>
    <property type="evidence" value="ECO:0007669"/>
    <property type="project" value="UniProtKB-KW"/>
</dbReference>
<keyword evidence="7 15" id="KW-0812">Transmembrane</keyword>
<sequence>MRFRVFYYIKLMSKVRPLSPHLQVYKLPMSAVLSITHRFTGILLFIGLLLLAWTFIACAIYPELIHKAYLFFSTSYFALYGFKLFIFVCLNVLCYHYLNGVRHILWDFGLGLTKSAVKISGIVVLVLSLLFSFIVYNVFLNLW</sequence>
<feature type="transmembrane region" description="Helical" evidence="15">
    <location>
        <begin position="119"/>
        <end position="139"/>
    </location>
</feature>
<dbReference type="GO" id="GO:0016020">
    <property type="term" value="C:membrane"/>
    <property type="evidence" value="ECO:0007669"/>
    <property type="project" value="UniProtKB-SubCell"/>
</dbReference>
<dbReference type="InterPro" id="IPR014314">
    <property type="entry name" value="Succ_DH_cytb556"/>
</dbReference>
<dbReference type="PROSITE" id="PS01001">
    <property type="entry name" value="SDH_CYT_2"/>
    <property type="match status" value="1"/>
</dbReference>
<dbReference type="Pfam" id="PF01127">
    <property type="entry name" value="Sdh_cyt"/>
    <property type="match status" value="1"/>
</dbReference>
<evidence type="ECO:0000256" key="8">
    <source>
        <dbReference type="ARBA" id="ARBA00022723"/>
    </source>
</evidence>
<dbReference type="AlphaFoldDB" id="A0A0H3LZ92"/>
<feature type="transmembrane region" description="Helical" evidence="15">
    <location>
        <begin position="77"/>
        <end position="98"/>
    </location>
</feature>
<evidence type="ECO:0000256" key="1">
    <source>
        <dbReference type="ARBA" id="ARBA00004050"/>
    </source>
</evidence>
<evidence type="ECO:0000256" key="9">
    <source>
        <dbReference type="ARBA" id="ARBA00022982"/>
    </source>
</evidence>
<keyword evidence="12 15" id="KW-0472">Membrane</keyword>
<dbReference type="UniPathway" id="UPA00223"/>
<keyword evidence="9" id="KW-0813">Transport</keyword>
<reference evidence="16 17" key="1">
    <citation type="journal article" date="2006" name="J. Bacteriol.">
        <title>Comparative genomic analysis of three strains of Ehrlichia ruminantium reveals an active process of genome size plasticity.</title>
        <authorList>
            <person name="Frutos R."/>
            <person name="Viari A."/>
            <person name="Ferraz C."/>
            <person name="Morgat A."/>
            <person name="Eychenie S."/>
            <person name="Kandassami Y."/>
            <person name="Chantal I."/>
            <person name="Bensaid A."/>
            <person name="Coissac E."/>
            <person name="Vachiery N."/>
            <person name="Demaille J."/>
            <person name="Martinez D."/>
        </authorList>
    </citation>
    <scope>NUCLEOTIDE SEQUENCE [LARGE SCALE GENOMIC DNA]</scope>
    <source>
        <strain evidence="16 17">Welgevonden</strain>
    </source>
</reference>
<evidence type="ECO:0000256" key="7">
    <source>
        <dbReference type="ARBA" id="ARBA00022692"/>
    </source>
</evidence>
<evidence type="ECO:0000256" key="10">
    <source>
        <dbReference type="ARBA" id="ARBA00022989"/>
    </source>
</evidence>
<evidence type="ECO:0000256" key="4">
    <source>
        <dbReference type="ARBA" id="ARBA00007244"/>
    </source>
</evidence>
<dbReference type="CDD" id="cd03499">
    <property type="entry name" value="SQR_TypeC_SdhC"/>
    <property type="match status" value="1"/>
</dbReference>
<comment type="subunit">
    <text evidence="13">Part of an enzyme complex containing four subunits: a flavoprotein, an iron-sulfur protein, plus two membrane-anchoring proteins, SdhC and SdhD. The complex can form homotrimers.</text>
</comment>
<dbReference type="Proteomes" id="UP000001021">
    <property type="component" value="Chromosome"/>
</dbReference>
<dbReference type="KEGG" id="erw:ERWE_CDS_01890"/>
<dbReference type="NCBIfam" id="TIGR02970">
    <property type="entry name" value="succ_dehyd_cytB"/>
    <property type="match status" value="1"/>
</dbReference>
<dbReference type="HOGENOM" id="CLU_094691_1_1_5"/>
<protein>
    <recommendedName>
        <fullName evidence="5">Succinate dehydrogenase cytochrome b556 subunit</fullName>
    </recommendedName>
</protein>
<evidence type="ECO:0000256" key="6">
    <source>
        <dbReference type="ARBA" id="ARBA00022617"/>
    </source>
</evidence>
<dbReference type="eggNOG" id="COG2009">
    <property type="taxonomic scope" value="Bacteria"/>
</dbReference>
<keyword evidence="17" id="KW-1185">Reference proteome</keyword>
<comment type="function">
    <text evidence="1">Membrane-anchoring subunit of succinate dehydrogenase (SDH).</text>
</comment>
<dbReference type="InterPro" id="IPR034804">
    <property type="entry name" value="SQR/QFR_C/D"/>
</dbReference>
<evidence type="ECO:0000256" key="3">
    <source>
        <dbReference type="ARBA" id="ARBA00005163"/>
    </source>
</evidence>
<evidence type="ECO:0000256" key="11">
    <source>
        <dbReference type="ARBA" id="ARBA00023004"/>
    </source>
</evidence>
<evidence type="ECO:0000256" key="13">
    <source>
        <dbReference type="ARBA" id="ARBA00025912"/>
    </source>
</evidence>
<evidence type="ECO:0000256" key="2">
    <source>
        <dbReference type="ARBA" id="ARBA00004141"/>
    </source>
</evidence>
<keyword evidence="11 14" id="KW-0408">Iron</keyword>
<accession>A0A0H3LZ92</accession>
<dbReference type="PANTHER" id="PTHR10978">
    <property type="entry name" value="SUCCINATE DEHYDROGENASE CYTOCHROME B560 SUBUNIT"/>
    <property type="match status" value="1"/>
</dbReference>
<dbReference type="PIRSF" id="PIRSF000178">
    <property type="entry name" value="SDH_cyt_b560"/>
    <property type="match status" value="1"/>
</dbReference>
<proteinExistence type="inferred from homology"/>
<dbReference type="InterPro" id="IPR018495">
    <property type="entry name" value="Succ_DH_cyt_bsu_CS"/>
</dbReference>
<evidence type="ECO:0000256" key="12">
    <source>
        <dbReference type="ARBA" id="ARBA00023136"/>
    </source>
</evidence>
<keyword evidence="10 15" id="KW-1133">Transmembrane helix</keyword>